<name>A0A8H2E2R8_ORBOL</name>
<dbReference type="AlphaFoldDB" id="A0A8H2E2R8"/>
<protein>
    <submittedName>
        <fullName evidence="1">Uncharacterized protein</fullName>
    </submittedName>
</protein>
<accession>A0A8H2E2R8</accession>
<evidence type="ECO:0000313" key="1">
    <source>
        <dbReference type="EMBL" id="TGJ71485.1"/>
    </source>
</evidence>
<organism evidence="1 2">
    <name type="scientific">Orbilia oligospora</name>
    <name type="common">Nematode-trapping fungus</name>
    <name type="synonym">Arthrobotrys oligospora</name>
    <dbReference type="NCBI Taxonomy" id="2813651"/>
    <lineage>
        <taxon>Eukaryota</taxon>
        <taxon>Fungi</taxon>
        <taxon>Dikarya</taxon>
        <taxon>Ascomycota</taxon>
        <taxon>Pezizomycotina</taxon>
        <taxon>Orbiliomycetes</taxon>
        <taxon>Orbiliales</taxon>
        <taxon>Orbiliaceae</taxon>
        <taxon>Orbilia</taxon>
    </lineage>
</organism>
<proteinExistence type="predicted"/>
<gene>
    <name evidence="1" type="ORF">EYR41_003447</name>
</gene>
<sequence>MTRSIFDSSLNSTCYNHSRSAHAMNRTENHVGLILTQAEFEHEAFCRLGRPRLSMIVKMMANIS</sequence>
<comment type="caution">
    <text evidence="1">The sequence shown here is derived from an EMBL/GenBank/DDBJ whole genome shotgun (WGS) entry which is preliminary data.</text>
</comment>
<dbReference type="Proteomes" id="UP000297595">
    <property type="component" value="Unassembled WGS sequence"/>
</dbReference>
<reference evidence="1 2" key="1">
    <citation type="submission" date="2019-03" db="EMBL/GenBank/DDBJ databases">
        <title>Nematode-trapping fungi genome.</title>
        <authorList>
            <person name="Vidal-Diez De Ulzurrun G."/>
        </authorList>
    </citation>
    <scope>NUCLEOTIDE SEQUENCE [LARGE SCALE GENOMIC DNA]</scope>
    <source>
        <strain evidence="1 2">TWF154</strain>
    </source>
</reference>
<evidence type="ECO:0000313" key="2">
    <source>
        <dbReference type="Proteomes" id="UP000297595"/>
    </source>
</evidence>
<dbReference type="EMBL" id="SOZJ01000002">
    <property type="protein sequence ID" value="TGJ71485.1"/>
    <property type="molecule type" value="Genomic_DNA"/>
</dbReference>